<feature type="region of interest" description="Disordered" evidence="1">
    <location>
        <begin position="186"/>
        <end position="213"/>
    </location>
</feature>
<organism evidence="2 3">
    <name type="scientific">Penicillium brasilianum</name>
    <dbReference type="NCBI Taxonomy" id="104259"/>
    <lineage>
        <taxon>Eukaryota</taxon>
        <taxon>Fungi</taxon>
        <taxon>Dikarya</taxon>
        <taxon>Ascomycota</taxon>
        <taxon>Pezizomycotina</taxon>
        <taxon>Eurotiomycetes</taxon>
        <taxon>Eurotiomycetidae</taxon>
        <taxon>Eurotiales</taxon>
        <taxon>Aspergillaceae</taxon>
        <taxon>Penicillium</taxon>
    </lineage>
</organism>
<gene>
    <name evidence="2" type="ORF">PMG11_04201</name>
</gene>
<evidence type="ECO:0000256" key="1">
    <source>
        <dbReference type="SAM" id="MobiDB-lite"/>
    </source>
</evidence>
<dbReference type="Proteomes" id="UP000042958">
    <property type="component" value="Unassembled WGS sequence"/>
</dbReference>
<keyword evidence="3" id="KW-1185">Reference proteome</keyword>
<dbReference type="STRING" id="104259.A0A0F7VIV2"/>
<accession>A0A0F7VIV2</accession>
<evidence type="ECO:0000313" key="3">
    <source>
        <dbReference type="Proteomes" id="UP000042958"/>
    </source>
</evidence>
<proteinExistence type="predicted"/>
<feature type="compositionally biased region" description="Basic residues" evidence="1">
    <location>
        <begin position="190"/>
        <end position="201"/>
    </location>
</feature>
<dbReference type="AlphaFoldDB" id="A0A0F7VIV2"/>
<reference evidence="3" key="1">
    <citation type="journal article" date="2015" name="Genome Announc.">
        <title>Draft genome sequence of the fungus Penicillium brasilianum MG11.</title>
        <authorList>
            <person name="Horn F."/>
            <person name="Linde J."/>
            <person name="Mattern D.J."/>
            <person name="Walther G."/>
            <person name="Guthke R."/>
            <person name="Brakhage A.A."/>
            <person name="Valiante V."/>
        </authorList>
    </citation>
    <scope>NUCLEOTIDE SEQUENCE [LARGE SCALE GENOMIC DNA]</scope>
    <source>
        <strain evidence="3">MG11</strain>
    </source>
</reference>
<dbReference type="EMBL" id="CDHK01000003">
    <property type="protein sequence ID" value="CEO59527.1"/>
    <property type="molecule type" value="Genomic_DNA"/>
</dbReference>
<sequence>MINGLPKDLKQRNNTCGEATSSRDLCDLHCSLNYYLVDDILRLVKREITSHFRQLDAYPDLIETAEAEILHDLRALKGLWTKPCPDSPVPPCAWPYQINECAACMLARIASDKDALRNLRVVIQSRTRTRKNHRQQELNIFVNHCINRFPPAEAEDLHSTSSQLAFGMKRARKACVKAYIRDREDDAERHSRRKRCHHKWRTGSIDPRTDQAE</sequence>
<name>A0A0F7VIV2_PENBI</name>
<protein>
    <submittedName>
        <fullName evidence="2">Uncharacterized protein</fullName>
    </submittedName>
</protein>
<dbReference type="OrthoDB" id="3786931at2759"/>
<evidence type="ECO:0000313" key="2">
    <source>
        <dbReference type="EMBL" id="CEO59527.1"/>
    </source>
</evidence>